<dbReference type="STRING" id="765257.A0A0C9YWD6"/>
<feature type="compositionally biased region" description="Basic and acidic residues" evidence="1">
    <location>
        <begin position="365"/>
        <end position="388"/>
    </location>
</feature>
<feature type="compositionally biased region" description="Polar residues" evidence="1">
    <location>
        <begin position="306"/>
        <end position="325"/>
    </location>
</feature>
<gene>
    <name evidence="2" type="ORF">PISMIDRAFT_24008</name>
</gene>
<proteinExistence type="predicted"/>
<reference evidence="3" key="2">
    <citation type="submission" date="2015-01" db="EMBL/GenBank/DDBJ databases">
        <title>Evolutionary Origins and Diversification of the Mycorrhizal Mutualists.</title>
        <authorList>
            <consortium name="DOE Joint Genome Institute"/>
            <consortium name="Mycorrhizal Genomics Consortium"/>
            <person name="Kohler A."/>
            <person name="Kuo A."/>
            <person name="Nagy L.G."/>
            <person name="Floudas D."/>
            <person name="Copeland A."/>
            <person name="Barry K.W."/>
            <person name="Cichocki N."/>
            <person name="Veneault-Fourrey C."/>
            <person name="LaButti K."/>
            <person name="Lindquist E.A."/>
            <person name="Lipzen A."/>
            <person name="Lundell T."/>
            <person name="Morin E."/>
            <person name="Murat C."/>
            <person name="Riley R."/>
            <person name="Ohm R."/>
            <person name="Sun H."/>
            <person name="Tunlid A."/>
            <person name="Henrissat B."/>
            <person name="Grigoriev I.V."/>
            <person name="Hibbett D.S."/>
            <person name="Martin F."/>
        </authorList>
    </citation>
    <scope>NUCLEOTIDE SEQUENCE [LARGE SCALE GENOMIC DNA]</scope>
    <source>
        <strain evidence="3">441</strain>
    </source>
</reference>
<accession>A0A0C9YWD6</accession>
<feature type="compositionally biased region" description="Polar residues" evidence="1">
    <location>
        <begin position="524"/>
        <end position="533"/>
    </location>
</feature>
<keyword evidence="3" id="KW-1185">Reference proteome</keyword>
<evidence type="ECO:0000313" key="2">
    <source>
        <dbReference type="EMBL" id="KIK21081.1"/>
    </source>
</evidence>
<reference evidence="2 3" key="1">
    <citation type="submission" date="2014-04" db="EMBL/GenBank/DDBJ databases">
        <authorList>
            <consortium name="DOE Joint Genome Institute"/>
            <person name="Kuo A."/>
            <person name="Kohler A."/>
            <person name="Costa M.D."/>
            <person name="Nagy L.G."/>
            <person name="Floudas D."/>
            <person name="Copeland A."/>
            <person name="Barry K.W."/>
            <person name="Cichocki N."/>
            <person name="Veneault-Fourrey C."/>
            <person name="LaButti K."/>
            <person name="Lindquist E.A."/>
            <person name="Lipzen A."/>
            <person name="Lundell T."/>
            <person name="Morin E."/>
            <person name="Murat C."/>
            <person name="Sun H."/>
            <person name="Tunlid A."/>
            <person name="Henrissat B."/>
            <person name="Grigoriev I.V."/>
            <person name="Hibbett D.S."/>
            <person name="Martin F."/>
            <person name="Nordberg H.P."/>
            <person name="Cantor M.N."/>
            <person name="Hua S.X."/>
        </authorList>
    </citation>
    <scope>NUCLEOTIDE SEQUENCE [LARGE SCALE GENOMIC DNA]</scope>
    <source>
        <strain evidence="2 3">441</strain>
    </source>
</reference>
<evidence type="ECO:0000256" key="1">
    <source>
        <dbReference type="SAM" id="MobiDB-lite"/>
    </source>
</evidence>
<feature type="compositionally biased region" description="Polar residues" evidence="1">
    <location>
        <begin position="390"/>
        <end position="400"/>
    </location>
</feature>
<dbReference type="EMBL" id="KN833755">
    <property type="protein sequence ID" value="KIK21081.1"/>
    <property type="molecule type" value="Genomic_DNA"/>
</dbReference>
<feature type="compositionally biased region" description="Polar residues" evidence="1">
    <location>
        <begin position="462"/>
        <end position="479"/>
    </location>
</feature>
<feature type="region of interest" description="Disordered" evidence="1">
    <location>
        <begin position="232"/>
        <end position="292"/>
    </location>
</feature>
<name>A0A0C9YWD6_9AGAM</name>
<dbReference type="OrthoDB" id="2691131at2759"/>
<evidence type="ECO:0000313" key="3">
    <source>
        <dbReference type="Proteomes" id="UP000054018"/>
    </source>
</evidence>
<protein>
    <submittedName>
        <fullName evidence="2">Uncharacterized protein</fullName>
    </submittedName>
</protein>
<organism evidence="2 3">
    <name type="scientific">Pisolithus microcarpus 441</name>
    <dbReference type="NCBI Taxonomy" id="765257"/>
    <lineage>
        <taxon>Eukaryota</taxon>
        <taxon>Fungi</taxon>
        <taxon>Dikarya</taxon>
        <taxon>Basidiomycota</taxon>
        <taxon>Agaricomycotina</taxon>
        <taxon>Agaricomycetes</taxon>
        <taxon>Agaricomycetidae</taxon>
        <taxon>Boletales</taxon>
        <taxon>Sclerodermatineae</taxon>
        <taxon>Pisolithaceae</taxon>
        <taxon>Pisolithus</taxon>
    </lineage>
</organism>
<dbReference type="Proteomes" id="UP000054018">
    <property type="component" value="Unassembled WGS sequence"/>
</dbReference>
<feature type="compositionally biased region" description="Basic residues" evidence="1">
    <location>
        <begin position="443"/>
        <end position="457"/>
    </location>
</feature>
<feature type="region of interest" description="Disordered" evidence="1">
    <location>
        <begin position="304"/>
        <end position="483"/>
    </location>
</feature>
<dbReference type="HOGENOM" id="CLU_026931_0_0_1"/>
<feature type="compositionally biased region" description="Polar residues" evidence="1">
    <location>
        <begin position="255"/>
        <end position="279"/>
    </location>
</feature>
<sequence length="665" mass="76309">MTDYYWPRSLPTELHKDYITQVRYSIRPTDDEEVHQITQINFHDDEPVEKHRCFFPFHYFAPLTTFLWKYYLYIGLYTRFHGSRQKKLKRFLPHLLKCIVHLDNVIEAFIRPILSVPLDEIKDYRSQNFDEYIASEIILGRHDPESFKIFRSRCPINIERMKTDDFAKNWMRHMNRLPPLMEGEKYDYDIDMVPDEDWKVLLVEVQGWHQRKLDIEWITSCVQWEDDNGTIIYPPERQSSDNLDEGRGSYGIENPFNQNDLITIIQSDPPFSSHTQTMQMKEEDSDEGAGSHLERGLVGFDLSLVAGTSSGPSEDRQMSSIQSMEPLQGDDQTIDDKITYPPPAPPEDSQDLGYDSETFSGDGRTSFHAEETVFRDVHETDYDPKEPLETNPTLTDTNFPSEPPQDPESDGPSSSRDYGTGNPLLSDDPHDQIEVVTEPPTTKRSRRRPTGSTKKGKEKQTQRGSPFVTTRVLQSQTHHSSSELRYDKVVVTVSPRKQPVVTSGRSRRLREVSPSIFMPVAGPSSRTKTMIQNSSSSSDEETKDEVPSVLKNLPTMLQSLAKKGMSDAEDITDEASLDTSHHSMLIYAFQFVKLFSTLKDISKTHGPQLSKMFSQIKADKHGYNNLIQDATRLEQQLRNDGKEVDMNVKKGYMILARECGLSKQT</sequence>
<dbReference type="AlphaFoldDB" id="A0A0C9YWD6"/>
<feature type="region of interest" description="Disordered" evidence="1">
    <location>
        <begin position="517"/>
        <end position="545"/>
    </location>
</feature>